<dbReference type="Gene3D" id="3.40.50.1010">
    <property type="entry name" value="5'-nuclease"/>
    <property type="match status" value="1"/>
</dbReference>
<proteinExistence type="predicted"/>
<dbReference type="Proteomes" id="UP000184300">
    <property type="component" value="Unassembled WGS sequence"/>
</dbReference>
<dbReference type="InterPro" id="IPR057776">
    <property type="entry name" value="UTP23_sensor"/>
</dbReference>
<evidence type="ECO:0000313" key="5">
    <source>
        <dbReference type="Proteomes" id="UP000184300"/>
    </source>
</evidence>
<dbReference type="RefSeq" id="XP_022403422.1">
    <property type="nucleotide sequence ID" value="XM_022543341.1"/>
</dbReference>
<evidence type="ECO:0000259" key="3">
    <source>
        <dbReference type="Pfam" id="PF24779"/>
    </source>
</evidence>
<dbReference type="EMBL" id="KV878892">
    <property type="protein sequence ID" value="OJJ86733.1"/>
    <property type="molecule type" value="Genomic_DNA"/>
</dbReference>
<accession>A0A1L9VS44</accession>
<feature type="compositionally biased region" description="Basic and acidic residues" evidence="2">
    <location>
        <begin position="262"/>
        <end position="293"/>
    </location>
</feature>
<dbReference type="Pfam" id="PF24779">
    <property type="entry name" value="UTP23_sensor"/>
    <property type="match status" value="1"/>
</dbReference>
<dbReference type="VEuPathDB" id="FungiDB:ASPGLDRAFT_23888"/>
<dbReference type="GeneID" id="34459602"/>
<evidence type="ECO:0000313" key="4">
    <source>
        <dbReference type="EMBL" id="OJJ86733.1"/>
    </source>
</evidence>
<gene>
    <name evidence="4" type="ORF">ASPGLDRAFT_23888</name>
</gene>
<keyword evidence="5" id="KW-1185">Reference proteome</keyword>
<keyword evidence="1" id="KW-0539">Nucleus</keyword>
<organism evidence="4 5">
    <name type="scientific">Aspergillus glaucus CBS 516.65</name>
    <dbReference type="NCBI Taxonomy" id="1160497"/>
    <lineage>
        <taxon>Eukaryota</taxon>
        <taxon>Fungi</taxon>
        <taxon>Dikarya</taxon>
        <taxon>Ascomycota</taxon>
        <taxon>Pezizomycotina</taxon>
        <taxon>Eurotiomycetes</taxon>
        <taxon>Eurotiomycetidae</taxon>
        <taxon>Eurotiales</taxon>
        <taxon>Aspergillaceae</taxon>
        <taxon>Aspergillus</taxon>
        <taxon>Aspergillus subgen. Aspergillus</taxon>
    </lineage>
</organism>
<protein>
    <recommendedName>
        <fullName evidence="3">UTP23 sensor motif region domain-containing protein</fullName>
    </recommendedName>
</protein>
<evidence type="ECO:0000256" key="2">
    <source>
        <dbReference type="SAM" id="MobiDB-lite"/>
    </source>
</evidence>
<dbReference type="FunFam" id="3.40.50.1010:FF:000062">
    <property type="entry name" value="rRNA processing protein, putative"/>
    <property type="match status" value="1"/>
</dbReference>
<dbReference type="InterPro" id="IPR006984">
    <property type="entry name" value="Fcf1/UTP23"/>
</dbReference>
<dbReference type="AlphaFoldDB" id="A0A1L9VS44"/>
<evidence type="ECO:0000256" key="1">
    <source>
        <dbReference type="ARBA" id="ARBA00023242"/>
    </source>
</evidence>
<dbReference type="Pfam" id="PF04900">
    <property type="entry name" value="Fcf1"/>
    <property type="match status" value="2"/>
</dbReference>
<dbReference type="GO" id="GO:0032040">
    <property type="term" value="C:small-subunit processome"/>
    <property type="evidence" value="ECO:0007669"/>
    <property type="project" value="InterPro"/>
</dbReference>
<feature type="compositionally biased region" description="Basic residues" evidence="2">
    <location>
        <begin position="298"/>
        <end position="308"/>
    </location>
</feature>
<name>A0A1L9VS44_ASPGL</name>
<dbReference type="OrthoDB" id="25675at2759"/>
<reference evidence="5" key="1">
    <citation type="journal article" date="2017" name="Genome Biol.">
        <title>Comparative genomics reveals high biological diversity and specific adaptations in the industrially and medically important fungal genus Aspergillus.</title>
        <authorList>
            <person name="de Vries R.P."/>
            <person name="Riley R."/>
            <person name="Wiebenga A."/>
            <person name="Aguilar-Osorio G."/>
            <person name="Amillis S."/>
            <person name="Uchima C.A."/>
            <person name="Anderluh G."/>
            <person name="Asadollahi M."/>
            <person name="Askin M."/>
            <person name="Barry K."/>
            <person name="Battaglia E."/>
            <person name="Bayram O."/>
            <person name="Benocci T."/>
            <person name="Braus-Stromeyer S.A."/>
            <person name="Caldana C."/>
            <person name="Canovas D."/>
            <person name="Cerqueira G.C."/>
            <person name="Chen F."/>
            <person name="Chen W."/>
            <person name="Choi C."/>
            <person name="Clum A."/>
            <person name="Dos Santos R.A."/>
            <person name="Damasio A.R."/>
            <person name="Diallinas G."/>
            <person name="Emri T."/>
            <person name="Fekete E."/>
            <person name="Flipphi M."/>
            <person name="Freyberg S."/>
            <person name="Gallo A."/>
            <person name="Gournas C."/>
            <person name="Habgood R."/>
            <person name="Hainaut M."/>
            <person name="Harispe M.L."/>
            <person name="Henrissat B."/>
            <person name="Hilden K.S."/>
            <person name="Hope R."/>
            <person name="Hossain A."/>
            <person name="Karabika E."/>
            <person name="Karaffa L."/>
            <person name="Karanyi Z."/>
            <person name="Krasevec N."/>
            <person name="Kuo A."/>
            <person name="Kusch H."/>
            <person name="LaButti K."/>
            <person name="Lagendijk E.L."/>
            <person name="Lapidus A."/>
            <person name="Levasseur A."/>
            <person name="Lindquist E."/>
            <person name="Lipzen A."/>
            <person name="Logrieco A.F."/>
            <person name="MacCabe A."/>
            <person name="Maekelae M.R."/>
            <person name="Malavazi I."/>
            <person name="Melin P."/>
            <person name="Meyer V."/>
            <person name="Mielnichuk N."/>
            <person name="Miskei M."/>
            <person name="Molnar A.P."/>
            <person name="Mule G."/>
            <person name="Ngan C.Y."/>
            <person name="Orejas M."/>
            <person name="Orosz E."/>
            <person name="Ouedraogo J.P."/>
            <person name="Overkamp K.M."/>
            <person name="Park H.-S."/>
            <person name="Perrone G."/>
            <person name="Piumi F."/>
            <person name="Punt P.J."/>
            <person name="Ram A.F."/>
            <person name="Ramon A."/>
            <person name="Rauscher S."/>
            <person name="Record E."/>
            <person name="Riano-Pachon D.M."/>
            <person name="Robert V."/>
            <person name="Roehrig J."/>
            <person name="Ruller R."/>
            <person name="Salamov A."/>
            <person name="Salih N.S."/>
            <person name="Samson R.A."/>
            <person name="Sandor E."/>
            <person name="Sanguinetti M."/>
            <person name="Schuetze T."/>
            <person name="Sepcic K."/>
            <person name="Shelest E."/>
            <person name="Sherlock G."/>
            <person name="Sophianopoulou V."/>
            <person name="Squina F.M."/>
            <person name="Sun H."/>
            <person name="Susca A."/>
            <person name="Todd R.B."/>
            <person name="Tsang A."/>
            <person name="Unkles S.E."/>
            <person name="van de Wiele N."/>
            <person name="van Rossen-Uffink D."/>
            <person name="Oliveira J.V."/>
            <person name="Vesth T.C."/>
            <person name="Visser J."/>
            <person name="Yu J.-H."/>
            <person name="Zhou M."/>
            <person name="Andersen M.R."/>
            <person name="Archer D.B."/>
            <person name="Baker S.E."/>
            <person name="Benoit I."/>
            <person name="Brakhage A.A."/>
            <person name="Braus G.H."/>
            <person name="Fischer R."/>
            <person name="Frisvad J.C."/>
            <person name="Goldman G.H."/>
            <person name="Houbraken J."/>
            <person name="Oakley B."/>
            <person name="Pocsi I."/>
            <person name="Scazzocchio C."/>
            <person name="Seiboth B."/>
            <person name="vanKuyk P.A."/>
            <person name="Wortman J."/>
            <person name="Dyer P.S."/>
            <person name="Grigoriev I.V."/>
        </authorList>
    </citation>
    <scope>NUCLEOTIDE SEQUENCE [LARGE SCALE GENOMIC DNA]</scope>
    <source>
        <strain evidence="5">CBS 516.65</strain>
    </source>
</reference>
<dbReference type="STRING" id="1160497.A0A1L9VS44"/>
<dbReference type="PANTHER" id="PTHR12416">
    <property type="entry name" value="RRNA-PROCESSING PROTEIN UTP23 HOMOLOG"/>
    <property type="match status" value="1"/>
</dbReference>
<feature type="domain" description="UTP23 sensor motif region" evidence="3">
    <location>
        <begin position="242"/>
        <end position="261"/>
    </location>
</feature>
<sequence length="335" mass="37244">MRAKRSKKYRKLMHQYELAFNFREPYQVLVDSNFLRATHSFKMEIIPALERTLQGQVKPLLTKCSLAAVMASQPINPRTNNPYRPDHLPPPTVVPLRHCSHNKDDTPIDENDCLLSLFSPSPNSNSKKNKEHYILATADPQSPEKVVASTQGDMKKKKRAEMDAVDAVRKSRALRAHTRAIPGVPIVYVKRSVMVLEPMSVQSEGVRDGFEQGKFRVGLDDESNLGKRKRDGEGGGEGEPKKKKKNKIKGPNPLSVKKPKKREPDAQGKKQEQKPQKPKKSEGGDAPEQKEGDSSAPKPKRRRRHHSKKEGGDGGDGGDGGEPSNEGPADSMDVE</sequence>
<feature type="region of interest" description="Disordered" evidence="2">
    <location>
        <begin position="217"/>
        <end position="335"/>
    </location>
</feature>